<feature type="coiled-coil region" evidence="9">
    <location>
        <begin position="382"/>
        <end position="434"/>
    </location>
</feature>
<keyword evidence="6" id="KW-0970">Cilium biogenesis/degradation</keyword>
<protein>
    <recommendedName>
        <fullName evidence="3">Centrosomal protein of 162 kDa</fullName>
    </recommendedName>
</protein>
<keyword evidence="12" id="KW-1185">Reference proteome</keyword>
<evidence type="ECO:0000256" key="8">
    <source>
        <dbReference type="ARBA" id="ARBA00023212"/>
    </source>
</evidence>
<gene>
    <name evidence="11" type="ORF">CSSPTR1EN2_LOCUS14951</name>
</gene>
<evidence type="ECO:0000313" key="12">
    <source>
        <dbReference type="Proteomes" id="UP001497512"/>
    </source>
</evidence>
<comment type="subcellular location">
    <subcellularLocation>
        <location evidence="1">Cytoplasm</location>
        <location evidence="1">Cytoskeleton</location>
        <location evidence="1">Microtubule organizing center</location>
        <location evidence="1">Centrosome</location>
        <location evidence="1">Centriole</location>
    </subcellularLocation>
</comment>
<evidence type="ECO:0000256" key="5">
    <source>
        <dbReference type="ARBA" id="ARBA00022701"/>
    </source>
</evidence>
<keyword evidence="8" id="KW-0206">Cytoskeleton</keyword>
<evidence type="ECO:0000256" key="6">
    <source>
        <dbReference type="ARBA" id="ARBA00022794"/>
    </source>
</evidence>
<proteinExistence type="inferred from homology"/>
<accession>A0ABP0UER6</accession>
<organism evidence="11 12">
    <name type="scientific">Sphagnum troendelagicum</name>
    <dbReference type="NCBI Taxonomy" id="128251"/>
    <lineage>
        <taxon>Eukaryota</taxon>
        <taxon>Viridiplantae</taxon>
        <taxon>Streptophyta</taxon>
        <taxon>Embryophyta</taxon>
        <taxon>Bryophyta</taxon>
        <taxon>Sphagnophytina</taxon>
        <taxon>Sphagnopsida</taxon>
        <taxon>Sphagnales</taxon>
        <taxon>Sphagnaceae</taxon>
        <taxon>Sphagnum</taxon>
    </lineage>
</organism>
<feature type="compositionally biased region" description="Basic and acidic residues" evidence="10">
    <location>
        <begin position="196"/>
        <end position="205"/>
    </location>
</feature>
<keyword evidence="5" id="KW-0493">Microtubule</keyword>
<comment type="similarity">
    <text evidence="2">Belongs to the CEP162 family.</text>
</comment>
<evidence type="ECO:0000256" key="9">
    <source>
        <dbReference type="SAM" id="Coils"/>
    </source>
</evidence>
<evidence type="ECO:0000256" key="3">
    <source>
        <dbReference type="ARBA" id="ARBA00021406"/>
    </source>
</evidence>
<dbReference type="EMBL" id="OZ019895">
    <property type="protein sequence ID" value="CAK9219882.1"/>
    <property type="molecule type" value="Genomic_DNA"/>
</dbReference>
<dbReference type="Proteomes" id="UP001497512">
    <property type="component" value="Chromosome 3"/>
</dbReference>
<keyword evidence="7 9" id="KW-0175">Coiled coil</keyword>
<evidence type="ECO:0000256" key="1">
    <source>
        <dbReference type="ARBA" id="ARBA00004114"/>
    </source>
</evidence>
<evidence type="ECO:0000256" key="4">
    <source>
        <dbReference type="ARBA" id="ARBA00022490"/>
    </source>
</evidence>
<evidence type="ECO:0000256" key="2">
    <source>
        <dbReference type="ARBA" id="ARBA00009485"/>
    </source>
</evidence>
<feature type="compositionally biased region" description="Polar residues" evidence="10">
    <location>
        <begin position="594"/>
        <end position="606"/>
    </location>
</feature>
<dbReference type="PANTHER" id="PTHR34031">
    <property type="entry name" value="CENTROSOMAL PROTEIN OF 162 KDA"/>
    <property type="match status" value="1"/>
</dbReference>
<evidence type="ECO:0000313" key="11">
    <source>
        <dbReference type="EMBL" id="CAK9219882.1"/>
    </source>
</evidence>
<feature type="region of interest" description="Disordered" evidence="10">
    <location>
        <begin position="594"/>
        <end position="617"/>
    </location>
</feature>
<reference evidence="11" key="1">
    <citation type="submission" date="2024-02" db="EMBL/GenBank/DDBJ databases">
        <authorList>
            <consortium name="ELIXIR-Norway"/>
            <consortium name="Elixir Norway"/>
        </authorList>
    </citation>
    <scope>NUCLEOTIDE SEQUENCE</scope>
</reference>
<dbReference type="PANTHER" id="PTHR34031:SF1">
    <property type="entry name" value="CENTROSOMAL PROTEIN OF 162 KDA"/>
    <property type="match status" value="1"/>
</dbReference>
<name>A0ABP0UER6_9BRYO</name>
<feature type="coiled-coil region" evidence="9">
    <location>
        <begin position="462"/>
        <end position="523"/>
    </location>
</feature>
<dbReference type="InterPro" id="IPR038774">
    <property type="entry name" value="CEP162-like"/>
</dbReference>
<feature type="coiled-coil region" evidence="9">
    <location>
        <begin position="642"/>
        <end position="694"/>
    </location>
</feature>
<keyword evidence="4" id="KW-0963">Cytoplasm</keyword>
<evidence type="ECO:0000256" key="7">
    <source>
        <dbReference type="ARBA" id="ARBA00023054"/>
    </source>
</evidence>
<feature type="region of interest" description="Disordered" evidence="10">
    <location>
        <begin position="184"/>
        <end position="228"/>
    </location>
</feature>
<sequence length="1033" mass="116650">MSTMIVRMLKDLEMTGRRERDKVNVKSTYTTVDEQTDNRKTVPPAWRNRKKKDDMVLEEEHKTSNVTFMGEVLDVEESSGQVSRGHDLADDEVELHTDNGKVERHGQCEESEADLKEMIMQQREKGLILITVRKEKPQLYQPVVKLEKKQREICDEPQLCSNQKTNIMNFHANSLQTSPSKACASVPSNVNPEYVQDGKKVDTRPRIQTPHKRSENSTNNRKSLDPSSYQLITGGTLISEAAQTPVQFSVQRMQQSTMTHPDLQKETEDLKDQVAEERRKRHLVTQRLAQQRSEADKIAQQKQEHWDTKYRELQKEKYAMSIRLQSLETAHLASLLAGRGISLRFGHAPASIPPQRCLPPTIQTKPEIDHEAAKLKWSMMKRQVTEQELKKLRREIEDQEILIRGYRHENEKALQKLKEAQAEAREQSRIMTEENVMLAAQVAKVWAELKKKVSEGASEKRAIEAELEKRVLEVKAEKQELEMQVSQVEAAKSILEAELMKRVGNLELELTALREELKEEQQGHAHTAASREGKIRKLVETQELLASGQSTIAEQAAHILELSSKLSNCVVAATSEKHADDWCTPFQRQQGLFNSDSTCQTESPQKQGKRPEPAPKVAKKDLGGLCALAQVPKLGSEESIRVQRLQSELVALQRQVAQKDEEYNKKCTVVKQELDKLKSDYAACTQSCKQLRLQAQSGNVPSESEQSAVNRIKDLEKQVVNIRIHYVRKVKDLNDKLEESKRDQSKLKLSSENATSTRKPCTLRSVKQLCLEQPQCISQPSSKEFSLIRELQAAKDRIIVLEEILIEKDLMIGELHKQIKVINSAANGVSGSGSTASCPLSPQQITNLSTKTKPKTLPPTSPPQSVKLHNDIAVYNELLVTPLDPDQFGDIMFPAAALTNAKSQKLKHLNSLTIHAQESRDGSADASGSDVIMLRKQLVASEMGREMLQQQCTEALEKAAMLSFSHQQVLQHLQQVSHITIDIQGLMERKGTTEGCDWKISTHSLDSQNQALEARSTPSPLTHFSPIRMFLEM</sequence>
<feature type="compositionally biased region" description="Polar residues" evidence="10">
    <location>
        <begin position="216"/>
        <end position="228"/>
    </location>
</feature>
<evidence type="ECO:0000256" key="10">
    <source>
        <dbReference type="SAM" id="MobiDB-lite"/>
    </source>
</evidence>